<gene>
    <name evidence="1" type="ORF">BK774_29845</name>
</gene>
<organism evidence="1 2">
    <name type="scientific">Bacillus thuringiensis</name>
    <dbReference type="NCBI Taxonomy" id="1428"/>
    <lineage>
        <taxon>Bacteria</taxon>
        <taxon>Bacillati</taxon>
        <taxon>Bacillota</taxon>
        <taxon>Bacilli</taxon>
        <taxon>Bacillales</taxon>
        <taxon>Bacillaceae</taxon>
        <taxon>Bacillus</taxon>
        <taxon>Bacillus cereus group</taxon>
    </lineage>
</organism>
<dbReference type="Proteomes" id="UP000194551">
    <property type="component" value="Unassembled WGS sequence"/>
</dbReference>
<dbReference type="EMBL" id="NFEM01000145">
    <property type="protein sequence ID" value="OTZ94788.1"/>
    <property type="molecule type" value="Genomic_DNA"/>
</dbReference>
<reference evidence="1 2" key="1">
    <citation type="submission" date="2016-10" db="EMBL/GenBank/DDBJ databases">
        <title>Comparative genomics of Bacillus thuringiensis reveals a path to pathogens against multiple invertebrate hosts.</title>
        <authorList>
            <person name="Zheng J."/>
            <person name="Gao Q."/>
            <person name="Liu H."/>
            <person name="Peng D."/>
            <person name="Ruan L."/>
            <person name="Sun M."/>
        </authorList>
    </citation>
    <scope>NUCLEOTIDE SEQUENCE [LARGE SCALE GENOMIC DNA]</scope>
    <source>
        <strain evidence="1">HD5</strain>
    </source>
</reference>
<evidence type="ECO:0000313" key="2">
    <source>
        <dbReference type="Proteomes" id="UP000194551"/>
    </source>
</evidence>
<dbReference type="AlphaFoldDB" id="A0A9X6Q0G7"/>
<dbReference type="KEGG" id="bthy:AQ980_27685"/>
<name>A0A9X6Q0G7_BACTU</name>
<comment type="caution">
    <text evidence="1">The sequence shown here is derived from an EMBL/GenBank/DDBJ whole genome shotgun (WGS) entry which is preliminary data.</text>
</comment>
<protein>
    <submittedName>
        <fullName evidence="1">Uncharacterized protein</fullName>
    </submittedName>
</protein>
<proteinExistence type="predicted"/>
<sequence length="61" mass="7155">MQKNIFLIKKDVFGKLPRYLWAVTPILKFSECEGVRWAITARKSPIDSANTQWRMEKSPTE</sequence>
<accession>A0A9X6Q0G7</accession>
<evidence type="ECO:0000313" key="1">
    <source>
        <dbReference type="EMBL" id="OTZ94788.1"/>
    </source>
</evidence>